<dbReference type="Proteomes" id="UP000299102">
    <property type="component" value="Unassembled WGS sequence"/>
</dbReference>
<dbReference type="AlphaFoldDB" id="A0A4C1SUJ5"/>
<feature type="region of interest" description="Disordered" evidence="1">
    <location>
        <begin position="42"/>
        <end position="68"/>
    </location>
</feature>
<name>A0A4C1SUJ5_EUMVA</name>
<proteinExistence type="predicted"/>
<evidence type="ECO:0000313" key="3">
    <source>
        <dbReference type="Proteomes" id="UP000299102"/>
    </source>
</evidence>
<sequence>MYSASNGRGRRRKHNSLIARRVQITKMPAPAFDYGDMDFEERAPDRHAAPGGGDSSDNPGFGFPERRGLPFDPQNHCRAPFGTLDHSSSRFHPFFGLFWRFRHRLESHGWSQDRNFEDAPFGRGAGWFDMPCAKFHHIIAGDAPDRPKFEWRNWCHMHDKRNKALIIEDKVKLEFL</sequence>
<gene>
    <name evidence="2" type="ORF">EVAR_3370_1</name>
</gene>
<evidence type="ECO:0000256" key="1">
    <source>
        <dbReference type="SAM" id="MobiDB-lite"/>
    </source>
</evidence>
<protein>
    <submittedName>
        <fullName evidence="2">Uncharacterized protein</fullName>
    </submittedName>
</protein>
<keyword evidence="3" id="KW-1185">Reference proteome</keyword>
<dbReference type="EMBL" id="BGZK01000016">
    <property type="protein sequence ID" value="GBP05017.1"/>
    <property type="molecule type" value="Genomic_DNA"/>
</dbReference>
<organism evidence="2 3">
    <name type="scientific">Eumeta variegata</name>
    <name type="common">Bagworm moth</name>
    <name type="synonym">Eumeta japonica</name>
    <dbReference type="NCBI Taxonomy" id="151549"/>
    <lineage>
        <taxon>Eukaryota</taxon>
        <taxon>Metazoa</taxon>
        <taxon>Ecdysozoa</taxon>
        <taxon>Arthropoda</taxon>
        <taxon>Hexapoda</taxon>
        <taxon>Insecta</taxon>
        <taxon>Pterygota</taxon>
        <taxon>Neoptera</taxon>
        <taxon>Endopterygota</taxon>
        <taxon>Lepidoptera</taxon>
        <taxon>Glossata</taxon>
        <taxon>Ditrysia</taxon>
        <taxon>Tineoidea</taxon>
        <taxon>Psychidae</taxon>
        <taxon>Oiketicinae</taxon>
        <taxon>Eumeta</taxon>
    </lineage>
</organism>
<evidence type="ECO:0000313" key="2">
    <source>
        <dbReference type="EMBL" id="GBP05017.1"/>
    </source>
</evidence>
<reference evidence="2 3" key="1">
    <citation type="journal article" date="2019" name="Commun. Biol.">
        <title>The bagworm genome reveals a unique fibroin gene that provides high tensile strength.</title>
        <authorList>
            <person name="Kono N."/>
            <person name="Nakamura H."/>
            <person name="Ohtoshi R."/>
            <person name="Tomita M."/>
            <person name="Numata K."/>
            <person name="Arakawa K."/>
        </authorList>
    </citation>
    <scope>NUCLEOTIDE SEQUENCE [LARGE SCALE GENOMIC DNA]</scope>
</reference>
<accession>A0A4C1SUJ5</accession>
<comment type="caution">
    <text evidence="2">The sequence shown here is derived from an EMBL/GenBank/DDBJ whole genome shotgun (WGS) entry which is preliminary data.</text>
</comment>